<organism evidence="4 5">
    <name type="scientific">Truncatella angustata</name>
    <dbReference type="NCBI Taxonomy" id="152316"/>
    <lineage>
        <taxon>Eukaryota</taxon>
        <taxon>Fungi</taxon>
        <taxon>Dikarya</taxon>
        <taxon>Ascomycota</taxon>
        <taxon>Pezizomycotina</taxon>
        <taxon>Sordariomycetes</taxon>
        <taxon>Xylariomycetidae</taxon>
        <taxon>Amphisphaeriales</taxon>
        <taxon>Sporocadaceae</taxon>
        <taxon>Truncatella</taxon>
    </lineage>
</organism>
<gene>
    <name evidence="4" type="ORF">BKA67DRAFT_95590</name>
</gene>
<feature type="chain" id="PRO_5040502542" description="DUF7707 domain-containing protein" evidence="2">
    <location>
        <begin position="20"/>
        <end position="187"/>
    </location>
</feature>
<feature type="signal peptide" evidence="2">
    <location>
        <begin position="1"/>
        <end position="19"/>
    </location>
</feature>
<dbReference type="PANTHER" id="PTHR38118:SF3">
    <property type="entry name" value="ANCHORED CELL WALL PROTEIN 11"/>
    <property type="match status" value="1"/>
</dbReference>
<evidence type="ECO:0000259" key="3">
    <source>
        <dbReference type="Pfam" id="PF24808"/>
    </source>
</evidence>
<name>A0A9P8RHX9_9PEZI</name>
<dbReference type="GeneID" id="70138455"/>
<keyword evidence="2" id="KW-0732">Signal</keyword>
<dbReference type="PANTHER" id="PTHR38118">
    <property type="entry name" value="ANCHORED CELL WALL PROTEIN 11-RELATED"/>
    <property type="match status" value="1"/>
</dbReference>
<dbReference type="InterPro" id="IPR056124">
    <property type="entry name" value="DUF7707"/>
</dbReference>
<evidence type="ECO:0000256" key="2">
    <source>
        <dbReference type="SAM" id="SignalP"/>
    </source>
</evidence>
<keyword evidence="5" id="KW-1185">Reference proteome</keyword>
<reference evidence="4" key="1">
    <citation type="journal article" date="2021" name="Nat. Commun.">
        <title>Genetic determinants of endophytism in the Arabidopsis root mycobiome.</title>
        <authorList>
            <person name="Mesny F."/>
            <person name="Miyauchi S."/>
            <person name="Thiergart T."/>
            <person name="Pickel B."/>
            <person name="Atanasova L."/>
            <person name="Karlsson M."/>
            <person name="Huettel B."/>
            <person name="Barry K.W."/>
            <person name="Haridas S."/>
            <person name="Chen C."/>
            <person name="Bauer D."/>
            <person name="Andreopoulos W."/>
            <person name="Pangilinan J."/>
            <person name="LaButti K."/>
            <person name="Riley R."/>
            <person name="Lipzen A."/>
            <person name="Clum A."/>
            <person name="Drula E."/>
            <person name="Henrissat B."/>
            <person name="Kohler A."/>
            <person name="Grigoriev I.V."/>
            <person name="Martin F.M."/>
            <person name="Hacquard S."/>
        </authorList>
    </citation>
    <scope>NUCLEOTIDE SEQUENCE</scope>
    <source>
        <strain evidence="4">MPI-SDFR-AT-0073</strain>
    </source>
</reference>
<dbReference type="EMBL" id="JAGPXC010000010">
    <property type="protein sequence ID" value="KAH6646154.1"/>
    <property type="molecule type" value="Genomic_DNA"/>
</dbReference>
<proteinExistence type="predicted"/>
<evidence type="ECO:0000313" key="4">
    <source>
        <dbReference type="EMBL" id="KAH6646154.1"/>
    </source>
</evidence>
<protein>
    <recommendedName>
        <fullName evidence="3">DUF7707 domain-containing protein</fullName>
    </recommendedName>
</protein>
<dbReference type="AlphaFoldDB" id="A0A9P8RHX9"/>
<feature type="region of interest" description="Disordered" evidence="1">
    <location>
        <begin position="130"/>
        <end position="164"/>
    </location>
</feature>
<feature type="domain" description="DUF7707" evidence="3">
    <location>
        <begin position="25"/>
        <end position="123"/>
    </location>
</feature>
<comment type="caution">
    <text evidence="4">The sequence shown here is derived from an EMBL/GenBank/DDBJ whole genome shotgun (WGS) entry which is preliminary data.</text>
</comment>
<dbReference type="Pfam" id="PF24808">
    <property type="entry name" value="DUF7707"/>
    <property type="match status" value="1"/>
</dbReference>
<sequence length="187" mass="18636">MFVQKVAIVAMSALTVVSAGNSTFTIDPNSVTLSLRASWCTSERNACTQICGNAPDNDCDVNTLSYSCTCDDGTSPDMNEYANSLPFYICQQAFTNCIAANVGSATGQANCTTSIQDNCGTKNASSAATTTSSAASTSSTGTATGTAATNSGSATSTSSSAGGSMPTGIQHLSNGAIAVAGLLAFAL</sequence>
<dbReference type="RefSeq" id="XP_045952668.1">
    <property type="nucleotide sequence ID" value="XM_046109564.1"/>
</dbReference>
<dbReference type="Proteomes" id="UP000758603">
    <property type="component" value="Unassembled WGS sequence"/>
</dbReference>
<dbReference type="OrthoDB" id="2121879at2759"/>
<evidence type="ECO:0000256" key="1">
    <source>
        <dbReference type="SAM" id="MobiDB-lite"/>
    </source>
</evidence>
<evidence type="ECO:0000313" key="5">
    <source>
        <dbReference type="Proteomes" id="UP000758603"/>
    </source>
</evidence>
<accession>A0A9P8RHX9</accession>